<evidence type="ECO:0000313" key="1">
    <source>
        <dbReference type="EMBL" id="QNP39989.1"/>
    </source>
</evidence>
<dbReference type="Proteomes" id="UP000516018">
    <property type="component" value="Chromosome"/>
</dbReference>
<evidence type="ECO:0000313" key="2">
    <source>
        <dbReference type="Proteomes" id="UP000516018"/>
    </source>
</evidence>
<dbReference type="AlphaFoldDB" id="A0A7H0FVC3"/>
<gene>
    <name evidence="1" type="ORF">H8B22_10810</name>
</gene>
<dbReference type="RefSeq" id="WP_187711432.1">
    <property type="nucleotide sequence ID" value="NZ_CP060820.1"/>
</dbReference>
<dbReference type="InterPro" id="IPR053191">
    <property type="entry name" value="DcsG_Biosynth_Enzyme"/>
</dbReference>
<keyword evidence="2" id="KW-1185">Reference proteome</keyword>
<reference evidence="1 2" key="1">
    <citation type="submission" date="2020-08" db="EMBL/GenBank/DDBJ databases">
        <title>Lysobacter sp. II4 sp. nov., isolated from soil.</title>
        <authorList>
            <person name="Woo C.Y."/>
            <person name="Kim J."/>
        </authorList>
    </citation>
    <scope>NUCLEOTIDE SEQUENCE [LARGE SCALE GENOMIC DNA]</scope>
    <source>
        <strain evidence="1 2">II4</strain>
    </source>
</reference>
<proteinExistence type="predicted"/>
<accession>A0A7H0FVC3</accession>
<dbReference type="EMBL" id="CP060820">
    <property type="protein sequence ID" value="QNP39989.1"/>
    <property type="molecule type" value="Genomic_DNA"/>
</dbReference>
<dbReference type="PANTHER" id="PTHR39217:SF1">
    <property type="entry name" value="GLUTATHIONE SYNTHETASE"/>
    <property type="match status" value="1"/>
</dbReference>
<dbReference type="SUPFAM" id="SSF56059">
    <property type="entry name" value="Glutathione synthetase ATP-binding domain-like"/>
    <property type="match status" value="1"/>
</dbReference>
<organism evidence="1 2">
    <name type="scientific">Agrilutibacter terrestris</name>
    <dbReference type="NCBI Taxonomy" id="2865112"/>
    <lineage>
        <taxon>Bacteria</taxon>
        <taxon>Pseudomonadati</taxon>
        <taxon>Pseudomonadota</taxon>
        <taxon>Gammaproteobacteria</taxon>
        <taxon>Lysobacterales</taxon>
        <taxon>Lysobacteraceae</taxon>
        <taxon>Agrilutibacter</taxon>
    </lineage>
</organism>
<name>A0A7H0FVC3_9GAMM</name>
<dbReference type="KEGG" id="lsx:H8B22_10810"/>
<dbReference type="PANTHER" id="PTHR39217">
    <property type="match status" value="1"/>
</dbReference>
<protein>
    <submittedName>
        <fullName evidence="1">Transporter</fullName>
    </submittedName>
</protein>
<sequence>MSSIAILTPDPADPGYSGLWPKVLERLQTALGGMGVATVATPWTAHVDDAGALQDHACVLPLLVWGYHHDHARWLQACDRWERAGVAMANPAHVLAWNSDKRYLATLAERGVAIPATTFTDVLSPALVARVFAETGADELIVKPAVSGGAWKTRRMRRGEVVDETSGTTMLVQPYLPTIESEGETSLLYFGGRLSHVVNKRPVAGEFRVQEEFGGLYTLLPSPPAGAVALAEQVLAAVDAPLLYARIDVVPDADGRWLLMEAELIEPDFYLGVDPTQGRGFARALLETLNSEASA</sequence>